<proteinExistence type="predicted"/>
<dbReference type="Gene3D" id="3.30.9.10">
    <property type="entry name" value="D-Amino Acid Oxidase, subunit A, domain 2"/>
    <property type="match status" value="1"/>
</dbReference>
<dbReference type="AlphaFoldDB" id="A0AAP2GHQ8"/>
<sequence length="358" mass="41055">MADHLCKAGFDVLILDRRHAGHGSTAASTALLQYEIDTPLHRLISLVGEQHAVRSYELCLEAIQRIGTIAQRFKEVEYVKKPSFQFASFRKHVDDLRKEYTLRRQYGISTVHWLDEADVRDKYTFRAPAGLLSNDGAELDCYHLTHALLSANQRRGLRVYDNSEVVGIRHAKRHVELQTASGHTVTARKLIICCGYESQRYVPKVIESQHSTYAIVSEPFEAKDFWYRNSLIWETAMPYLYMRTTSDKRILIGGKDDDFYQPDKRDARIPQKRQQLEHTFRKLFPAIPFKTDFSWAGVFCGTKDGLPYIGGIRQRPHTYFALGFGGNGITFSVVAAAIVRDMLLGKRNPDSKIFTFER</sequence>
<dbReference type="GO" id="GO:0005737">
    <property type="term" value="C:cytoplasm"/>
    <property type="evidence" value="ECO:0007669"/>
    <property type="project" value="TreeGrafter"/>
</dbReference>
<evidence type="ECO:0000313" key="4">
    <source>
        <dbReference type="Proteomes" id="UP001319180"/>
    </source>
</evidence>
<dbReference type="EMBL" id="JAHESC010000010">
    <property type="protein sequence ID" value="MBT1686675.1"/>
    <property type="molecule type" value="Genomic_DNA"/>
</dbReference>
<keyword evidence="1" id="KW-1133">Transmembrane helix</keyword>
<dbReference type="Pfam" id="PF01266">
    <property type="entry name" value="DAO"/>
    <property type="match status" value="1"/>
</dbReference>
<gene>
    <name evidence="3" type="ORF">KK078_08915</name>
</gene>
<accession>A0AAP2GHQ8</accession>
<dbReference type="InterPro" id="IPR036188">
    <property type="entry name" value="FAD/NAD-bd_sf"/>
</dbReference>
<dbReference type="Proteomes" id="UP001319180">
    <property type="component" value="Unassembled WGS sequence"/>
</dbReference>
<evidence type="ECO:0000256" key="1">
    <source>
        <dbReference type="SAM" id="Phobius"/>
    </source>
</evidence>
<organism evidence="3 4">
    <name type="scientific">Dawidia soli</name>
    <dbReference type="NCBI Taxonomy" id="2782352"/>
    <lineage>
        <taxon>Bacteria</taxon>
        <taxon>Pseudomonadati</taxon>
        <taxon>Bacteroidota</taxon>
        <taxon>Cytophagia</taxon>
        <taxon>Cytophagales</taxon>
        <taxon>Chryseotaleaceae</taxon>
        <taxon>Dawidia</taxon>
    </lineage>
</organism>
<dbReference type="PANTHER" id="PTHR13847">
    <property type="entry name" value="SARCOSINE DEHYDROGENASE-RELATED"/>
    <property type="match status" value="1"/>
</dbReference>
<feature type="domain" description="FAD dependent oxidoreductase" evidence="2">
    <location>
        <begin position="2"/>
        <end position="341"/>
    </location>
</feature>
<dbReference type="InterPro" id="IPR006076">
    <property type="entry name" value="FAD-dep_OxRdtase"/>
</dbReference>
<evidence type="ECO:0000259" key="2">
    <source>
        <dbReference type="Pfam" id="PF01266"/>
    </source>
</evidence>
<reference evidence="3 4" key="1">
    <citation type="submission" date="2021-05" db="EMBL/GenBank/DDBJ databases">
        <title>A Polyphasic approach of four new species of the genus Ohtaekwangia: Ohtaekwangia histidinii sp. nov., Ohtaekwangia cretensis sp. nov., Ohtaekwangia indiensis sp. nov., Ohtaekwangia reichenbachii sp. nov. from diverse environment.</title>
        <authorList>
            <person name="Octaviana S."/>
        </authorList>
    </citation>
    <scope>NUCLEOTIDE SEQUENCE [LARGE SCALE GENOMIC DNA]</scope>
    <source>
        <strain evidence="3 4">PWU37</strain>
    </source>
</reference>
<dbReference type="PANTHER" id="PTHR13847:SF201">
    <property type="entry name" value="PUTATIBE OXIDOREDUCTASE"/>
    <property type="match status" value="1"/>
</dbReference>
<protein>
    <submittedName>
        <fullName evidence="3">FAD-binding oxidoreductase</fullName>
    </submittedName>
</protein>
<dbReference type="SUPFAM" id="SSF51905">
    <property type="entry name" value="FAD/NAD(P)-binding domain"/>
    <property type="match status" value="1"/>
</dbReference>
<comment type="caution">
    <text evidence="3">The sequence shown here is derived from an EMBL/GenBank/DDBJ whole genome shotgun (WGS) entry which is preliminary data.</text>
</comment>
<name>A0AAP2GHQ8_9BACT</name>
<feature type="transmembrane region" description="Helical" evidence="1">
    <location>
        <begin position="319"/>
        <end position="339"/>
    </location>
</feature>
<keyword evidence="1" id="KW-0472">Membrane</keyword>
<keyword evidence="1" id="KW-0812">Transmembrane</keyword>
<evidence type="ECO:0000313" key="3">
    <source>
        <dbReference type="EMBL" id="MBT1686675.1"/>
    </source>
</evidence>
<keyword evidence="4" id="KW-1185">Reference proteome</keyword>
<dbReference type="Gene3D" id="3.50.50.60">
    <property type="entry name" value="FAD/NAD(P)-binding domain"/>
    <property type="match status" value="1"/>
</dbReference>